<dbReference type="RefSeq" id="WP_163519404.1">
    <property type="nucleotide sequence ID" value="NZ_JTCM02000155.1"/>
</dbReference>
<dbReference type="AlphaFoldDB" id="A0A846HJZ8"/>
<sequence length="50" mass="5275">MRVGLPALIKVSTIPGAIASIFLQTVGKKSQIGTNRSQIDILFVECDAAC</sequence>
<protein>
    <submittedName>
        <fullName evidence="1">Uncharacterized protein</fullName>
    </submittedName>
</protein>
<proteinExistence type="predicted"/>
<dbReference type="EMBL" id="JTCM02000155">
    <property type="protein sequence ID" value="NEU77118.1"/>
    <property type="molecule type" value="Genomic_DNA"/>
</dbReference>
<keyword evidence="2" id="KW-1185">Reference proteome</keyword>
<evidence type="ECO:0000313" key="1">
    <source>
        <dbReference type="EMBL" id="NEU77118.1"/>
    </source>
</evidence>
<comment type="caution">
    <text evidence="1">The sequence shown here is derived from an EMBL/GenBank/DDBJ whole genome shotgun (WGS) entry which is preliminary data.</text>
</comment>
<gene>
    <name evidence="1" type="ORF">PI95_032625</name>
</gene>
<evidence type="ECO:0000313" key="2">
    <source>
        <dbReference type="Proteomes" id="UP000031549"/>
    </source>
</evidence>
<reference evidence="1 2" key="1">
    <citation type="journal article" date="2015" name="Genome Announc.">
        <title>Draft Genome Sequence of Cyanobacterium Hassallia byssoidea Strain VB512170, Isolated from Monuments in India.</title>
        <authorList>
            <person name="Singh D."/>
            <person name="Chandrababunaidu M.M."/>
            <person name="Panda A."/>
            <person name="Sen D."/>
            <person name="Bhattacharyya S."/>
            <person name="Adhikary S.P."/>
            <person name="Tripathy S."/>
        </authorList>
    </citation>
    <scope>NUCLEOTIDE SEQUENCE [LARGE SCALE GENOMIC DNA]</scope>
    <source>
        <strain evidence="1 2">VB512170</strain>
    </source>
</reference>
<organism evidence="1 2">
    <name type="scientific">Hassallia byssoidea VB512170</name>
    <dbReference type="NCBI Taxonomy" id="1304833"/>
    <lineage>
        <taxon>Bacteria</taxon>
        <taxon>Bacillati</taxon>
        <taxon>Cyanobacteriota</taxon>
        <taxon>Cyanophyceae</taxon>
        <taxon>Nostocales</taxon>
        <taxon>Tolypothrichaceae</taxon>
        <taxon>Hassallia</taxon>
    </lineage>
</organism>
<accession>A0A846HJZ8</accession>
<name>A0A846HJZ8_9CYAN</name>
<dbReference type="Proteomes" id="UP000031549">
    <property type="component" value="Unassembled WGS sequence"/>
</dbReference>